<sequence length="90" mass="10196">MLAKEPLKTLVSFTVASVIPSLVLAYDQRIEFVLELPLVVSDSAEGVEKTKEAIKVLKQIRAFPDVEKAKDSHNICLYKGKMHNRRYISH</sequence>
<keyword evidence="3" id="KW-0687">Ribonucleoprotein</keyword>
<protein>
    <submittedName>
        <fullName evidence="4 5">Uncharacterized protein</fullName>
    </submittedName>
</protein>
<gene>
    <name evidence="4" type="ORF">GLYMA_19G184000</name>
</gene>
<dbReference type="SMR" id="K7MZ28"/>
<reference evidence="5" key="2">
    <citation type="submission" date="2018-02" db="UniProtKB">
        <authorList>
            <consortium name="EnsemblPlants"/>
        </authorList>
    </citation>
    <scope>IDENTIFICATION</scope>
    <source>
        <strain evidence="5">Williams 82</strain>
    </source>
</reference>
<accession>K7MZ28</accession>
<dbReference type="GO" id="GO:0006412">
    <property type="term" value="P:translation"/>
    <property type="evidence" value="ECO:0007669"/>
    <property type="project" value="InterPro"/>
</dbReference>
<dbReference type="SUPFAM" id="SSF52166">
    <property type="entry name" value="Ribosomal protein L4"/>
    <property type="match status" value="1"/>
</dbReference>
<dbReference type="AlphaFoldDB" id="K7MZ28"/>
<dbReference type="OMA" id="NRRYISH"/>
<dbReference type="eggNOG" id="KOG1475">
    <property type="taxonomic scope" value="Eukaryota"/>
</dbReference>
<dbReference type="EMBL" id="CM000852">
    <property type="protein sequence ID" value="KRG96019.1"/>
    <property type="molecule type" value="Genomic_DNA"/>
</dbReference>
<dbReference type="InterPro" id="IPR045240">
    <property type="entry name" value="Ribosomal_uL4_euk/arch"/>
</dbReference>
<reference evidence="4" key="3">
    <citation type="submission" date="2018-07" db="EMBL/GenBank/DDBJ databases">
        <title>WGS assembly of Glycine max.</title>
        <authorList>
            <person name="Schmutz J."/>
            <person name="Cannon S."/>
            <person name="Schlueter J."/>
            <person name="Ma J."/>
            <person name="Mitros T."/>
            <person name="Nelson W."/>
            <person name="Hyten D."/>
            <person name="Song Q."/>
            <person name="Thelen J."/>
            <person name="Cheng J."/>
            <person name="Xu D."/>
            <person name="Hellsten U."/>
            <person name="May G."/>
            <person name="Yu Y."/>
            <person name="Sakurai T."/>
            <person name="Umezawa T."/>
            <person name="Bhattacharyya M."/>
            <person name="Sandhu D."/>
            <person name="Valliyodan B."/>
            <person name="Lindquist E."/>
            <person name="Peto M."/>
            <person name="Grant D."/>
            <person name="Shu S."/>
            <person name="Goodstein D."/>
            <person name="Barry K."/>
            <person name="Futrell-Griggs M."/>
            <person name="Abernathy B."/>
            <person name="Du J."/>
            <person name="Tian Z."/>
            <person name="Zhu L."/>
            <person name="Gill N."/>
            <person name="Joshi T."/>
            <person name="Libault M."/>
            <person name="Sethuraman A."/>
            <person name="Zhang X."/>
            <person name="Shinozaki K."/>
            <person name="Nguyen H."/>
            <person name="Wing R."/>
            <person name="Cregan P."/>
            <person name="Specht J."/>
            <person name="Grimwood J."/>
            <person name="Rokhsar D."/>
            <person name="Stacey G."/>
            <person name="Shoemaker R."/>
            <person name="Jackson S."/>
        </authorList>
    </citation>
    <scope>NUCLEOTIDE SEQUENCE</scope>
    <source>
        <tissue evidence="4">Callus</tissue>
    </source>
</reference>
<dbReference type="InterPro" id="IPR023574">
    <property type="entry name" value="Ribosomal_uL4_dom_sf"/>
</dbReference>
<evidence type="ECO:0000256" key="1">
    <source>
        <dbReference type="ARBA" id="ARBA00010528"/>
    </source>
</evidence>
<dbReference type="FunFam" id="3.40.1370.10:FF:000047">
    <property type="entry name" value="Uncharacterized protein"/>
    <property type="match status" value="1"/>
</dbReference>
<dbReference type="GO" id="GO:0003735">
    <property type="term" value="F:structural constituent of ribosome"/>
    <property type="evidence" value="ECO:0007669"/>
    <property type="project" value="InterPro"/>
</dbReference>
<dbReference type="Proteomes" id="UP000008827">
    <property type="component" value="Chromosome 19"/>
</dbReference>
<dbReference type="Gramene" id="KRG96019">
    <property type="protein sequence ID" value="KRG96019"/>
    <property type="gene ID" value="GLYMA_19G184000"/>
</dbReference>
<organism evidence="4">
    <name type="scientific">Glycine max</name>
    <name type="common">Soybean</name>
    <name type="synonym">Glycine hispida</name>
    <dbReference type="NCBI Taxonomy" id="3847"/>
    <lineage>
        <taxon>Eukaryota</taxon>
        <taxon>Viridiplantae</taxon>
        <taxon>Streptophyta</taxon>
        <taxon>Embryophyta</taxon>
        <taxon>Tracheophyta</taxon>
        <taxon>Spermatophyta</taxon>
        <taxon>Magnoliopsida</taxon>
        <taxon>eudicotyledons</taxon>
        <taxon>Gunneridae</taxon>
        <taxon>Pentapetalae</taxon>
        <taxon>rosids</taxon>
        <taxon>fabids</taxon>
        <taxon>Fabales</taxon>
        <taxon>Fabaceae</taxon>
        <taxon>Papilionoideae</taxon>
        <taxon>50 kb inversion clade</taxon>
        <taxon>NPAAA clade</taxon>
        <taxon>indigoferoid/millettioid clade</taxon>
        <taxon>Phaseoleae</taxon>
        <taxon>Glycine</taxon>
        <taxon>Glycine subgen. Soja</taxon>
    </lineage>
</organism>
<evidence type="ECO:0000256" key="2">
    <source>
        <dbReference type="ARBA" id="ARBA00022980"/>
    </source>
</evidence>
<evidence type="ECO:0000313" key="4">
    <source>
        <dbReference type="EMBL" id="KRG96019.1"/>
    </source>
</evidence>
<keyword evidence="6" id="KW-1185">Reference proteome</keyword>
<dbReference type="PaxDb" id="3847-GLYMA19G36791.1"/>
<dbReference type="GO" id="GO:1990904">
    <property type="term" value="C:ribonucleoprotein complex"/>
    <property type="evidence" value="ECO:0007669"/>
    <property type="project" value="UniProtKB-KW"/>
</dbReference>
<keyword evidence="2" id="KW-0689">Ribosomal protein</keyword>
<dbReference type="InParanoid" id="K7MZ28"/>
<name>K7MZ28_SOYBN</name>
<evidence type="ECO:0000313" key="5">
    <source>
        <dbReference type="EnsemblPlants" id="KRG96019"/>
    </source>
</evidence>
<evidence type="ECO:0000256" key="3">
    <source>
        <dbReference type="ARBA" id="ARBA00023274"/>
    </source>
</evidence>
<proteinExistence type="inferred from homology"/>
<dbReference type="PANTHER" id="PTHR19431">
    <property type="entry name" value="60S RIBOSOMAL PROTEIN L4"/>
    <property type="match status" value="1"/>
</dbReference>
<reference evidence="4 5" key="1">
    <citation type="journal article" date="2010" name="Nature">
        <title>Genome sequence of the palaeopolyploid soybean.</title>
        <authorList>
            <person name="Schmutz J."/>
            <person name="Cannon S.B."/>
            <person name="Schlueter J."/>
            <person name="Ma J."/>
            <person name="Mitros T."/>
            <person name="Nelson W."/>
            <person name="Hyten D.L."/>
            <person name="Song Q."/>
            <person name="Thelen J.J."/>
            <person name="Cheng J."/>
            <person name="Xu D."/>
            <person name="Hellsten U."/>
            <person name="May G.D."/>
            <person name="Yu Y."/>
            <person name="Sakurai T."/>
            <person name="Umezawa T."/>
            <person name="Bhattacharyya M.K."/>
            <person name="Sandhu D."/>
            <person name="Valliyodan B."/>
            <person name="Lindquist E."/>
            <person name="Peto M."/>
            <person name="Grant D."/>
            <person name="Shu S."/>
            <person name="Goodstein D."/>
            <person name="Barry K."/>
            <person name="Futrell-Griggs M."/>
            <person name="Abernathy B."/>
            <person name="Du J."/>
            <person name="Tian Z."/>
            <person name="Zhu L."/>
            <person name="Gill N."/>
            <person name="Joshi T."/>
            <person name="Libault M."/>
            <person name="Sethuraman A."/>
            <person name="Zhang X.-C."/>
            <person name="Shinozaki K."/>
            <person name="Nguyen H.T."/>
            <person name="Wing R.A."/>
            <person name="Cregan P."/>
            <person name="Specht J."/>
            <person name="Grimwood J."/>
            <person name="Rokhsar D."/>
            <person name="Stacey G."/>
            <person name="Shoemaker R.C."/>
            <person name="Jackson S.A."/>
        </authorList>
    </citation>
    <scope>NUCLEOTIDE SEQUENCE</scope>
    <source>
        <strain evidence="5">cv. Williams 82</strain>
        <tissue evidence="4">Callus</tissue>
    </source>
</reference>
<comment type="similarity">
    <text evidence="1">Belongs to the universal ribosomal protein uL4 family.</text>
</comment>
<dbReference type="STRING" id="3847.K7MZ28"/>
<dbReference type="HOGENOM" id="CLU_2445177_0_0_1"/>
<dbReference type="GO" id="GO:0005840">
    <property type="term" value="C:ribosome"/>
    <property type="evidence" value="ECO:0007669"/>
    <property type="project" value="UniProtKB-KW"/>
</dbReference>
<dbReference type="Gene3D" id="3.40.1370.10">
    <property type="match status" value="1"/>
</dbReference>
<evidence type="ECO:0000313" key="6">
    <source>
        <dbReference type="Proteomes" id="UP000008827"/>
    </source>
</evidence>
<dbReference type="EnsemblPlants" id="KRG96019">
    <property type="protein sequence ID" value="KRG96019"/>
    <property type="gene ID" value="GLYMA_19G184000"/>
</dbReference>